<dbReference type="NCBIfam" id="TIGR03432">
    <property type="entry name" value="yjhG_yagF"/>
    <property type="match status" value="1"/>
</dbReference>
<protein>
    <submittedName>
        <fullName evidence="6">Dehydratase</fullName>
    </submittedName>
</protein>
<dbReference type="SUPFAM" id="SSF52016">
    <property type="entry name" value="LeuD/IlvD-like"/>
    <property type="match status" value="1"/>
</dbReference>
<dbReference type="SUPFAM" id="SSF143975">
    <property type="entry name" value="IlvD/EDD N-terminal domain-like"/>
    <property type="match status" value="1"/>
</dbReference>
<dbReference type="Proteomes" id="UP000647241">
    <property type="component" value="Unassembled WGS sequence"/>
</dbReference>
<comment type="similarity">
    <text evidence="1">Belongs to the IlvD/Edd family.</text>
</comment>
<evidence type="ECO:0000256" key="1">
    <source>
        <dbReference type="ARBA" id="ARBA00006486"/>
    </source>
</evidence>
<dbReference type="InterPro" id="IPR037237">
    <property type="entry name" value="IlvD/EDD_N"/>
</dbReference>
<sequence length="642" mass="67131">MKTHAAGPQGALPITPEMLLTQPSGNLFGLSQDAGMGWEPQRLLDPEFLILSTHGGVRAADGTPIALGFHTGHWEVGLLVSEAAGELRAQHCIPFAGACTDPCDGRTQGTEGMLDSLPYRNDAAIVLRRLMRSLPTRKGVLGVATCDKGLPAMMMALASSGKVPSILIPGGVTLLPDEGEDAGKVQTIGARFAQKQITLEYAADIGCRACASPGGGCQFLGTAATAQVVGEALGLSLPHTALAPSGQPIWLDAAQRSARAIVRMTQTAMGTDAILTAASIKNAMVLHAAFGGSTNLLLHLPAIAHAAGLPRPTAADWAEINRRTPRLVDALPNGPRYFATVQVFLAGGVPEVMLHLRRAGLLDTSVKTVAGTTLDECLNWWQDSLRRRELKEQLLTQDGIDADDVIMSPDVARSRGLTSTVCFPSGNLAPEGSVIKSTAIDPSLIDEAGVYRHRGPARVFITESAAIDAIKNGAVLEGDVMVLICGGPLGAGMQEIYQITAALKALPHCKHVAVLTDARFSGVSTGACIGHISPEALAGGPIGCIQEGDTIEIVIDRNALAGSVDLVGESGEIFSREEGSRRLAARSPRPDLAPHPALPNDTRLWAALVQASGGVWGGCVYDTDMILARLAPPTSKPERSDT</sequence>
<comment type="caution">
    <text evidence="6">The sequence shown here is derived from an EMBL/GenBank/DDBJ whole genome shotgun (WGS) entry which is preliminary data.</text>
</comment>
<dbReference type="InterPro" id="IPR020558">
    <property type="entry name" value="DiOHA_6PGluconate_deHydtase_CS"/>
</dbReference>
<feature type="region of interest" description="Disordered" evidence="3">
    <location>
        <begin position="577"/>
        <end position="596"/>
    </location>
</feature>
<dbReference type="Pfam" id="PF24877">
    <property type="entry name" value="ILV_EDD_C"/>
    <property type="match status" value="1"/>
</dbReference>
<dbReference type="GO" id="GO:0050401">
    <property type="term" value="F:xylonate dehydratase activity"/>
    <property type="evidence" value="ECO:0007669"/>
    <property type="project" value="InterPro"/>
</dbReference>
<keyword evidence="2" id="KW-0456">Lyase</keyword>
<dbReference type="AlphaFoldDB" id="A0A917H7H3"/>
<dbReference type="InterPro" id="IPR042096">
    <property type="entry name" value="Dihydro-acid_dehy_C"/>
</dbReference>
<reference evidence="6" key="1">
    <citation type="journal article" date="2014" name="Int. J. Syst. Evol. Microbiol.">
        <title>Complete genome sequence of Corynebacterium casei LMG S-19264T (=DSM 44701T), isolated from a smear-ripened cheese.</title>
        <authorList>
            <consortium name="US DOE Joint Genome Institute (JGI-PGF)"/>
            <person name="Walter F."/>
            <person name="Albersmeier A."/>
            <person name="Kalinowski J."/>
            <person name="Ruckert C."/>
        </authorList>
    </citation>
    <scope>NUCLEOTIDE SEQUENCE</scope>
    <source>
        <strain evidence="6">CGMCC 1.12997</strain>
    </source>
</reference>
<dbReference type="GO" id="GO:0005829">
    <property type="term" value="C:cytosol"/>
    <property type="evidence" value="ECO:0007669"/>
    <property type="project" value="TreeGrafter"/>
</dbReference>
<evidence type="ECO:0000313" key="6">
    <source>
        <dbReference type="EMBL" id="GGG69024.1"/>
    </source>
</evidence>
<dbReference type="InterPro" id="IPR017798">
    <property type="entry name" value="Dehydratase_YjhG/YagF"/>
</dbReference>
<evidence type="ECO:0000256" key="2">
    <source>
        <dbReference type="ARBA" id="ARBA00023239"/>
    </source>
</evidence>
<dbReference type="Pfam" id="PF00920">
    <property type="entry name" value="ILVD_EDD_N"/>
    <property type="match status" value="1"/>
</dbReference>
<proteinExistence type="inferred from homology"/>
<accession>A0A917H7H3</accession>
<organism evidence="6 7">
    <name type="scientific">Edaphobacter dinghuensis</name>
    <dbReference type="NCBI Taxonomy" id="1560005"/>
    <lineage>
        <taxon>Bacteria</taxon>
        <taxon>Pseudomonadati</taxon>
        <taxon>Acidobacteriota</taxon>
        <taxon>Terriglobia</taxon>
        <taxon>Terriglobales</taxon>
        <taxon>Acidobacteriaceae</taxon>
        <taxon>Edaphobacter</taxon>
    </lineage>
</organism>
<dbReference type="InterPro" id="IPR000581">
    <property type="entry name" value="ILV_EDD_N"/>
</dbReference>
<evidence type="ECO:0000259" key="5">
    <source>
        <dbReference type="Pfam" id="PF24877"/>
    </source>
</evidence>
<dbReference type="EMBL" id="BMGT01000001">
    <property type="protein sequence ID" value="GGG69024.1"/>
    <property type="molecule type" value="Genomic_DNA"/>
</dbReference>
<dbReference type="PROSITE" id="PS00886">
    <property type="entry name" value="ILVD_EDD_1"/>
    <property type="match status" value="1"/>
</dbReference>
<dbReference type="InterPro" id="IPR056740">
    <property type="entry name" value="ILV_EDD_C"/>
</dbReference>
<evidence type="ECO:0000313" key="7">
    <source>
        <dbReference type="Proteomes" id="UP000647241"/>
    </source>
</evidence>
<gene>
    <name evidence="6" type="ORF">GCM10011585_08810</name>
</gene>
<dbReference type="PANTHER" id="PTHR43661:SF3">
    <property type="entry name" value="D-XYLONATE DEHYDRATASE YAGF-RELATED"/>
    <property type="match status" value="1"/>
</dbReference>
<evidence type="ECO:0000259" key="4">
    <source>
        <dbReference type="Pfam" id="PF00920"/>
    </source>
</evidence>
<name>A0A917H7H3_9BACT</name>
<feature type="domain" description="Dihydroxy-acid/6-phosphogluconate dehydratase N-terminal" evidence="4">
    <location>
        <begin position="69"/>
        <end position="376"/>
    </location>
</feature>
<dbReference type="PANTHER" id="PTHR43661">
    <property type="entry name" value="D-XYLONATE DEHYDRATASE"/>
    <property type="match status" value="1"/>
</dbReference>
<evidence type="ECO:0000256" key="3">
    <source>
        <dbReference type="SAM" id="MobiDB-lite"/>
    </source>
</evidence>
<reference evidence="6" key="2">
    <citation type="submission" date="2020-09" db="EMBL/GenBank/DDBJ databases">
        <authorList>
            <person name="Sun Q."/>
            <person name="Zhou Y."/>
        </authorList>
    </citation>
    <scope>NUCLEOTIDE SEQUENCE</scope>
    <source>
        <strain evidence="6">CGMCC 1.12997</strain>
    </source>
</reference>
<dbReference type="Gene3D" id="3.50.30.80">
    <property type="entry name" value="IlvD/EDD C-terminal domain-like"/>
    <property type="match status" value="1"/>
</dbReference>
<keyword evidence="7" id="KW-1185">Reference proteome</keyword>
<feature type="domain" description="Dihydroxy-acid/6-phosphogluconate dehydratase C-terminal" evidence="5">
    <location>
        <begin position="425"/>
        <end position="565"/>
    </location>
</feature>